<comment type="cofactor">
    <cofactor evidence="2">
        <name>[4Fe-4S] cluster</name>
        <dbReference type="ChEBI" id="CHEBI:49883"/>
    </cofactor>
</comment>
<comment type="similarity">
    <text evidence="4">Belongs to the [NiFe]/[NiFeSe] hydrogenase small subunit family.</text>
</comment>
<organism evidence="15 16">
    <name type="scientific">Helicobacter fennelliae</name>
    <dbReference type="NCBI Taxonomy" id="215"/>
    <lineage>
        <taxon>Bacteria</taxon>
        <taxon>Pseudomonadati</taxon>
        <taxon>Campylobacterota</taxon>
        <taxon>Epsilonproteobacteria</taxon>
        <taxon>Campylobacterales</taxon>
        <taxon>Helicobacteraceae</taxon>
        <taxon>Helicobacter</taxon>
    </lineage>
</organism>
<protein>
    <submittedName>
        <fullName evidence="15">Putative Ni/Fe-hydrogenase small subunit</fullName>
        <ecNumber evidence="15">1.12.5.1</ecNumber>
    </submittedName>
</protein>
<evidence type="ECO:0000256" key="11">
    <source>
        <dbReference type="ARBA" id="ARBA00023014"/>
    </source>
</evidence>
<dbReference type="InterPro" id="IPR027394">
    <property type="entry name" value="Cytochrome-c3_hydrogenase_C"/>
</dbReference>
<keyword evidence="12" id="KW-0003">3Fe-4S</keyword>
<dbReference type="EC" id="1.12.5.1" evidence="15"/>
<feature type="domain" description="NADH:ubiquinone oxidoreductase-like 20kDa subunit" evidence="13">
    <location>
        <begin position="85"/>
        <end position="228"/>
    </location>
</feature>
<dbReference type="InterPro" id="IPR006137">
    <property type="entry name" value="NADH_UbQ_OxRdtase-like_20kDa"/>
</dbReference>
<dbReference type="GO" id="GO:0009061">
    <property type="term" value="P:anaerobic respiration"/>
    <property type="evidence" value="ECO:0007669"/>
    <property type="project" value="TreeGrafter"/>
</dbReference>
<evidence type="ECO:0000256" key="1">
    <source>
        <dbReference type="ARBA" id="ARBA00001927"/>
    </source>
</evidence>
<evidence type="ECO:0000259" key="13">
    <source>
        <dbReference type="Pfam" id="PF01058"/>
    </source>
</evidence>
<name>A0A2X3BG37_9HELI</name>
<keyword evidence="9 15" id="KW-0560">Oxidoreductase</keyword>
<sequence length="612" mass="68787">METAQITNQNTHQITHQTRNEYITHKLTSHLQSLQDSGITREIDEEWLGSICALVGIPKDNLALCSHILSKKPLSNLVWLHLAECSGCTESILRLDKIDVGSLMFKYIRFEYHETLMGSAGFLAKDILDKLDSEDFILVVEGGVPFGESSLFFTSGASGTTGEQECRHLASKAEAIFAVGTCSSFGGVQAAYPNPTNAVGLDTFLEQKVVNISGCPPSDTNIVASIMYYILMQEYPPLDSLNRPLWSYGKSLHDMCERKVRFDSGDFVQSFDDIHMQNGYCLYKVGCKGPYTFNNCPKVKFNSKTSWPIQAGHGCIACSEPNFWDSFGYLEEPPNNTSAYNAKPKVLNIFTLDTSKNKPLEQILHICLDSKSQTRIYTQAESKITESKDFLALDFESNLLALLQQISSKNKLGARLVENYHKWAESQKINLNGALDSRRSQNLSDVFRVMYEMFVGLGGKDCDTSYEDFMGEMCEDFRQYDILCKKEFLNAAQSYLYPHISRFDFKLRVRENINENIDKNIENTNESATSASFSIEIDKAMHTPLSYLLGGLEMNGVAYSAVSCVCEVLSQAITQICKQENIHIITFSGDMAESLIIQDRLLAYLPKWIRIV</sequence>
<dbReference type="Pfam" id="PF01058">
    <property type="entry name" value="Oxidored_q6"/>
    <property type="match status" value="1"/>
</dbReference>
<dbReference type="Pfam" id="PF14720">
    <property type="entry name" value="NiFe_hyd_SSU_C"/>
    <property type="match status" value="1"/>
</dbReference>
<evidence type="ECO:0000256" key="8">
    <source>
        <dbReference type="ARBA" id="ARBA00022729"/>
    </source>
</evidence>
<comment type="subunit">
    <text evidence="5">Heterodimer of a large and a small subunit.</text>
</comment>
<dbReference type="GO" id="GO:0044569">
    <property type="term" value="C:[Ni-Fe] hydrogenase complex"/>
    <property type="evidence" value="ECO:0007669"/>
    <property type="project" value="TreeGrafter"/>
</dbReference>
<feature type="domain" description="Cytochrome-c3 hydrogenase C-terminal" evidence="14">
    <location>
        <begin position="248"/>
        <end position="328"/>
    </location>
</feature>
<accession>A0A2X3BG37</accession>
<dbReference type="Gene3D" id="4.10.480.10">
    <property type="entry name" value="Cytochrome-c3 hydrogenase, C-terminal domain"/>
    <property type="match status" value="1"/>
</dbReference>
<dbReference type="GO" id="GO:0016020">
    <property type="term" value="C:membrane"/>
    <property type="evidence" value="ECO:0007669"/>
    <property type="project" value="TreeGrafter"/>
</dbReference>
<dbReference type="RefSeq" id="WP_112058461.1">
    <property type="nucleotide sequence ID" value="NZ_UAWL01000006.1"/>
</dbReference>
<dbReference type="GO" id="GO:0046872">
    <property type="term" value="F:metal ion binding"/>
    <property type="evidence" value="ECO:0007669"/>
    <property type="project" value="UniProtKB-KW"/>
</dbReference>
<comment type="subcellular location">
    <subcellularLocation>
        <location evidence="3">Cell envelope</location>
    </subcellularLocation>
</comment>
<dbReference type="GO" id="GO:0051539">
    <property type="term" value="F:4 iron, 4 sulfur cluster binding"/>
    <property type="evidence" value="ECO:0007669"/>
    <property type="project" value="UniProtKB-KW"/>
</dbReference>
<keyword evidence="7" id="KW-0479">Metal-binding</keyword>
<dbReference type="EMBL" id="UAWL01000006">
    <property type="protein sequence ID" value="SQB98286.1"/>
    <property type="molecule type" value="Genomic_DNA"/>
</dbReference>
<proteinExistence type="inferred from homology"/>
<evidence type="ECO:0000256" key="2">
    <source>
        <dbReference type="ARBA" id="ARBA00001966"/>
    </source>
</evidence>
<keyword evidence="11" id="KW-0411">Iron-sulfur</keyword>
<dbReference type="Gene3D" id="3.40.50.700">
    <property type="entry name" value="NADH:ubiquinone oxidoreductase-like, 20kDa subunit"/>
    <property type="match status" value="1"/>
</dbReference>
<dbReference type="InterPro" id="IPR037024">
    <property type="entry name" value="NiFe_Hase_small_N_sf"/>
</dbReference>
<dbReference type="GO" id="GO:0047067">
    <property type="term" value="F:hydrogen:quinone oxidoreductase activity"/>
    <property type="evidence" value="ECO:0007669"/>
    <property type="project" value="UniProtKB-EC"/>
</dbReference>
<dbReference type="GO" id="GO:0008901">
    <property type="term" value="F:ferredoxin hydrogenase activity"/>
    <property type="evidence" value="ECO:0007669"/>
    <property type="project" value="InterPro"/>
</dbReference>
<dbReference type="Proteomes" id="UP000250166">
    <property type="component" value="Unassembled WGS sequence"/>
</dbReference>
<gene>
    <name evidence="15" type="primary">hydA_2</name>
    <name evidence="15" type="ORF">NCTC13102_00743</name>
</gene>
<evidence type="ECO:0000256" key="4">
    <source>
        <dbReference type="ARBA" id="ARBA00006605"/>
    </source>
</evidence>
<evidence type="ECO:0000259" key="14">
    <source>
        <dbReference type="Pfam" id="PF14720"/>
    </source>
</evidence>
<evidence type="ECO:0000256" key="9">
    <source>
        <dbReference type="ARBA" id="ARBA00023002"/>
    </source>
</evidence>
<evidence type="ECO:0000256" key="7">
    <source>
        <dbReference type="ARBA" id="ARBA00022723"/>
    </source>
</evidence>
<dbReference type="InterPro" id="IPR037148">
    <property type="entry name" value="NiFe-Hase_small_C_sf"/>
</dbReference>
<evidence type="ECO:0000256" key="10">
    <source>
        <dbReference type="ARBA" id="ARBA00023004"/>
    </source>
</evidence>
<keyword evidence="8" id="KW-0732">Signal</keyword>
<dbReference type="InterPro" id="IPR001821">
    <property type="entry name" value="NiFe_hydrogenase_ssu"/>
</dbReference>
<evidence type="ECO:0000256" key="6">
    <source>
        <dbReference type="ARBA" id="ARBA00022485"/>
    </source>
</evidence>
<comment type="cofactor">
    <cofactor evidence="1">
        <name>[3Fe-4S] cluster</name>
        <dbReference type="ChEBI" id="CHEBI:21137"/>
    </cofactor>
</comment>
<keyword evidence="10" id="KW-0408">Iron</keyword>
<evidence type="ECO:0000313" key="16">
    <source>
        <dbReference type="Proteomes" id="UP000250166"/>
    </source>
</evidence>
<evidence type="ECO:0000256" key="3">
    <source>
        <dbReference type="ARBA" id="ARBA00004196"/>
    </source>
</evidence>
<dbReference type="SUPFAM" id="SSF56770">
    <property type="entry name" value="HydA/Nqo6-like"/>
    <property type="match status" value="1"/>
</dbReference>
<evidence type="ECO:0000256" key="5">
    <source>
        <dbReference type="ARBA" id="ARBA00011771"/>
    </source>
</evidence>
<dbReference type="PANTHER" id="PTHR30013:SF7">
    <property type="entry name" value="HYDROGENASE-2 SMALL CHAIN"/>
    <property type="match status" value="1"/>
</dbReference>
<keyword evidence="6" id="KW-0004">4Fe-4S</keyword>
<evidence type="ECO:0000313" key="15">
    <source>
        <dbReference type="EMBL" id="SQB98286.1"/>
    </source>
</evidence>
<dbReference type="PRINTS" id="PR00614">
    <property type="entry name" value="NIHGNASESMLL"/>
</dbReference>
<reference evidence="15 16" key="1">
    <citation type="submission" date="2018-06" db="EMBL/GenBank/DDBJ databases">
        <authorList>
            <consortium name="Pathogen Informatics"/>
            <person name="Doyle S."/>
        </authorList>
    </citation>
    <scope>NUCLEOTIDE SEQUENCE [LARGE SCALE GENOMIC DNA]</scope>
    <source>
        <strain evidence="15 16">NCTC13102</strain>
    </source>
</reference>
<dbReference type="GO" id="GO:0009375">
    <property type="term" value="C:ferredoxin hydrogenase complex"/>
    <property type="evidence" value="ECO:0007669"/>
    <property type="project" value="InterPro"/>
</dbReference>
<dbReference type="GO" id="GO:0051538">
    <property type="term" value="F:3 iron, 4 sulfur cluster binding"/>
    <property type="evidence" value="ECO:0007669"/>
    <property type="project" value="UniProtKB-KW"/>
</dbReference>
<dbReference type="PANTHER" id="PTHR30013">
    <property type="entry name" value="NIFE / NIFESE HYDROGENASE SMALL SUBUNIT FAMILY MEMBER"/>
    <property type="match status" value="1"/>
</dbReference>
<evidence type="ECO:0000256" key="12">
    <source>
        <dbReference type="ARBA" id="ARBA00023291"/>
    </source>
</evidence>
<dbReference type="AlphaFoldDB" id="A0A2X3BG37"/>
<dbReference type="GO" id="GO:0030313">
    <property type="term" value="C:cell envelope"/>
    <property type="evidence" value="ECO:0007669"/>
    <property type="project" value="UniProtKB-SubCell"/>
</dbReference>
<dbReference type="GO" id="GO:0009055">
    <property type="term" value="F:electron transfer activity"/>
    <property type="evidence" value="ECO:0007669"/>
    <property type="project" value="TreeGrafter"/>
</dbReference>
<dbReference type="NCBIfam" id="TIGR00391">
    <property type="entry name" value="hydA"/>
    <property type="match status" value="1"/>
</dbReference>